<dbReference type="Proteomes" id="UP001314170">
    <property type="component" value="Unassembled WGS sequence"/>
</dbReference>
<evidence type="ECO:0000313" key="1">
    <source>
        <dbReference type="EMBL" id="CAK7353586.1"/>
    </source>
</evidence>
<dbReference type="AlphaFoldDB" id="A0AAV1SNN1"/>
<comment type="caution">
    <text evidence="1">The sequence shown here is derived from an EMBL/GenBank/DDBJ whole genome shotgun (WGS) entry which is preliminary data.</text>
</comment>
<reference evidence="1 2" key="1">
    <citation type="submission" date="2024-01" db="EMBL/GenBank/DDBJ databases">
        <authorList>
            <person name="Waweru B."/>
        </authorList>
    </citation>
    <scope>NUCLEOTIDE SEQUENCE [LARGE SCALE GENOMIC DNA]</scope>
</reference>
<accession>A0AAV1SNN1</accession>
<gene>
    <name evidence="1" type="ORF">DCAF_LOCUS24804</name>
</gene>
<organism evidence="1 2">
    <name type="scientific">Dovyalis caffra</name>
    <dbReference type="NCBI Taxonomy" id="77055"/>
    <lineage>
        <taxon>Eukaryota</taxon>
        <taxon>Viridiplantae</taxon>
        <taxon>Streptophyta</taxon>
        <taxon>Embryophyta</taxon>
        <taxon>Tracheophyta</taxon>
        <taxon>Spermatophyta</taxon>
        <taxon>Magnoliopsida</taxon>
        <taxon>eudicotyledons</taxon>
        <taxon>Gunneridae</taxon>
        <taxon>Pentapetalae</taxon>
        <taxon>rosids</taxon>
        <taxon>fabids</taxon>
        <taxon>Malpighiales</taxon>
        <taxon>Salicaceae</taxon>
        <taxon>Flacourtieae</taxon>
        <taxon>Dovyalis</taxon>
    </lineage>
</organism>
<evidence type="ECO:0000313" key="2">
    <source>
        <dbReference type="Proteomes" id="UP001314170"/>
    </source>
</evidence>
<protein>
    <recommendedName>
        <fullName evidence="3">Secreted protein</fullName>
    </recommendedName>
</protein>
<dbReference type="EMBL" id="CAWUPB010001194">
    <property type="protein sequence ID" value="CAK7353586.1"/>
    <property type="molecule type" value="Genomic_DNA"/>
</dbReference>
<evidence type="ECO:0008006" key="3">
    <source>
        <dbReference type="Google" id="ProtNLM"/>
    </source>
</evidence>
<proteinExistence type="predicted"/>
<sequence>MATTAGEILGLDWFAIQLSNSFWFAPGFLTRRTVAKRFLHQVSIRLNQMLLGLSRCACACVCLRLRVTGTLHEDCPRGMWSCQVNSAR</sequence>
<name>A0AAV1SNN1_9ROSI</name>
<keyword evidence="2" id="KW-1185">Reference proteome</keyword>